<name>A0A5N3W167_MUNRE</name>
<evidence type="ECO:0000256" key="5">
    <source>
        <dbReference type="ARBA" id="ARBA00023163"/>
    </source>
</evidence>
<evidence type="ECO:0000256" key="3">
    <source>
        <dbReference type="ARBA" id="ARBA00023015"/>
    </source>
</evidence>
<organism evidence="10 11">
    <name type="scientific">Muntiacus reevesi</name>
    <name type="common">Reeves' muntjac</name>
    <name type="synonym">Cervus reevesi</name>
    <dbReference type="NCBI Taxonomy" id="9886"/>
    <lineage>
        <taxon>Eukaryota</taxon>
        <taxon>Metazoa</taxon>
        <taxon>Chordata</taxon>
        <taxon>Craniata</taxon>
        <taxon>Vertebrata</taxon>
        <taxon>Euteleostomi</taxon>
        <taxon>Mammalia</taxon>
        <taxon>Eutheria</taxon>
        <taxon>Laurasiatheria</taxon>
        <taxon>Artiodactyla</taxon>
        <taxon>Ruminantia</taxon>
        <taxon>Pecora</taxon>
        <taxon>Cervidae</taxon>
        <taxon>Muntiacinae</taxon>
        <taxon>Muntiacus</taxon>
    </lineage>
</organism>
<comment type="subcellular location">
    <subcellularLocation>
        <location evidence="1">Nucleus</location>
    </subcellularLocation>
</comment>
<feature type="compositionally biased region" description="Low complexity" evidence="8">
    <location>
        <begin position="204"/>
        <end position="217"/>
    </location>
</feature>
<reference evidence="10 11" key="1">
    <citation type="submission" date="2019-06" db="EMBL/GenBank/DDBJ databases">
        <title>Discovery of a novel chromosome fission-fusion reversal in muntjac.</title>
        <authorList>
            <person name="Mudd A.B."/>
            <person name="Bredeson J.V."/>
            <person name="Baum R."/>
            <person name="Hockemeyer D."/>
            <person name="Rokhsar D.S."/>
        </authorList>
    </citation>
    <scope>NUCLEOTIDE SEQUENCE [LARGE SCALE GENOMIC DNA]</scope>
    <source>
        <strain evidence="10">UCam_UCB_Mr</strain>
        <tissue evidence="10">Fibroblast cell line</tissue>
    </source>
</reference>
<feature type="non-terminal residue" evidence="10">
    <location>
        <position position="1"/>
    </location>
</feature>
<protein>
    <recommendedName>
        <fullName evidence="9">HSF-type DNA-binding domain-containing protein</fullName>
    </recommendedName>
</protein>
<dbReference type="Proteomes" id="UP000326062">
    <property type="component" value="Unassembled WGS sequence"/>
</dbReference>
<evidence type="ECO:0000259" key="9">
    <source>
        <dbReference type="SMART" id="SM00415"/>
    </source>
</evidence>
<dbReference type="Gene3D" id="1.10.10.10">
    <property type="entry name" value="Winged helix-like DNA-binding domain superfamily/Winged helix DNA-binding domain"/>
    <property type="match status" value="1"/>
</dbReference>
<dbReference type="SMART" id="SM00415">
    <property type="entry name" value="HSF"/>
    <property type="match status" value="1"/>
</dbReference>
<sequence>PDANVNSGEVLVKQGDQPESPNLGSQENLSPQGPNPERLSRKRTRLSFPRKLWMIVEDAAFTSVCWINKGDMVVIEADLFQTEVLQGRGMDRIFETDSIKSFIHEPNLYGFSKIHPLGLSLGKRMMIYHNSSFQRDKPLLLQNIWRKGTRMTPKRKKPSTQEADMKAQKGTLTAHGTPGWHSLVFRGLWFMGSVAVQARANHLPSEQGGPSGEGPSSNATSVPPATAGRNSAGELPKSPLEYPVHGSVMTMYKTYYSIVKAAVSVAAPNEAPEVDEEQEESSHYKCALCKQFKDNPNP</sequence>
<feature type="region of interest" description="Disordered" evidence="8">
    <location>
        <begin position="148"/>
        <end position="174"/>
    </location>
</feature>
<evidence type="ECO:0000256" key="8">
    <source>
        <dbReference type="SAM" id="MobiDB-lite"/>
    </source>
</evidence>
<keyword evidence="11" id="KW-1185">Reference proteome</keyword>
<evidence type="ECO:0000256" key="1">
    <source>
        <dbReference type="ARBA" id="ARBA00004123"/>
    </source>
</evidence>
<keyword evidence="4" id="KW-0238">DNA-binding</keyword>
<evidence type="ECO:0000313" key="11">
    <source>
        <dbReference type="Proteomes" id="UP000326062"/>
    </source>
</evidence>
<dbReference type="FunFam" id="1.10.10.10:FF:000349">
    <property type="entry name" value="Heat shock transcription factor, Y-linked"/>
    <property type="match status" value="1"/>
</dbReference>
<feature type="domain" description="HSF-type DNA-binding" evidence="9">
    <location>
        <begin position="44"/>
        <end position="147"/>
    </location>
</feature>
<evidence type="ECO:0000256" key="2">
    <source>
        <dbReference type="ARBA" id="ARBA00006403"/>
    </source>
</evidence>
<feature type="region of interest" description="Disordered" evidence="8">
    <location>
        <begin position="1"/>
        <end position="41"/>
    </location>
</feature>
<keyword evidence="6" id="KW-0539">Nucleus</keyword>
<dbReference type="SUPFAM" id="SSF46785">
    <property type="entry name" value="Winged helix' DNA-binding domain"/>
    <property type="match status" value="1"/>
</dbReference>
<dbReference type="Pfam" id="PF00447">
    <property type="entry name" value="HSF_DNA-bind"/>
    <property type="match status" value="1"/>
</dbReference>
<dbReference type="InterPro" id="IPR036390">
    <property type="entry name" value="WH_DNA-bd_sf"/>
</dbReference>
<dbReference type="InterPro" id="IPR000232">
    <property type="entry name" value="HSF_DNA-bd"/>
</dbReference>
<gene>
    <name evidence="10" type="ORF">FD755_023206</name>
</gene>
<accession>A0A5N3W167</accession>
<comment type="similarity">
    <text evidence="2 7">Belongs to the HSF family.</text>
</comment>
<feature type="region of interest" description="Disordered" evidence="8">
    <location>
        <begin position="203"/>
        <end position="240"/>
    </location>
</feature>
<comment type="caution">
    <text evidence="10">The sequence shown here is derived from an EMBL/GenBank/DDBJ whole genome shotgun (WGS) entry which is preliminary data.</text>
</comment>
<evidence type="ECO:0000313" key="10">
    <source>
        <dbReference type="EMBL" id="KAB0354102.1"/>
    </source>
</evidence>
<dbReference type="InterPro" id="IPR036388">
    <property type="entry name" value="WH-like_DNA-bd_sf"/>
</dbReference>
<dbReference type="PANTHER" id="PTHR10015">
    <property type="entry name" value="HEAT SHOCK TRANSCRIPTION FACTOR"/>
    <property type="match status" value="1"/>
</dbReference>
<dbReference type="GO" id="GO:0005634">
    <property type="term" value="C:nucleus"/>
    <property type="evidence" value="ECO:0007669"/>
    <property type="project" value="UniProtKB-SubCell"/>
</dbReference>
<evidence type="ECO:0000256" key="6">
    <source>
        <dbReference type="ARBA" id="ARBA00023242"/>
    </source>
</evidence>
<feature type="compositionally biased region" description="Basic residues" evidence="8">
    <location>
        <begin position="148"/>
        <end position="158"/>
    </location>
</feature>
<keyword evidence="5" id="KW-0804">Transcription</keyword>
<proteinExistence type="inferred from homology"/>
<keyword evidence="3" id="KW-0805">Transcription regulation</keyword>
<dbReference type="EMBL" id="VCEB01000047">
    <property type="protein sequence ID" value="KAB0354102.1"/>
    <property type="molecule type" value="Genomic_DNA"/>
</dbReference>
<dbReference type="GO" id="GO:0003700">
    <property type="term" value="F:DNA-binding transcription factor activity"/>
    <property type="evidence" value="ECO:0007669"/>
    <property type="project" value="InterPro"/>
</dbReference>
<evidence type="ECO:0000256" key="7">
    <source>
        <dbReference type="RuleBase" id="RU004020"/>
    </source>
</evidence>
<evidence type="ECO:0000256" key="4">
    <source>
        <dbReference type="ARBA" id="ARBA00023125"/>
    </source>
</evidence>
<dbReference type="GO" id="GO:0043565">
    <property type="term" value="F:sequence-specific DNA binding"/>
    <property type="evidence" value="ECO:0007669"/>
    <property type="project" value="InterPro"/>
</dbReference>
<dbReference type="PANTHER" id="PTHR10015:SF140">
    <property type="entry name" value="HEAT SHOCK TRANSCRIPTION FACTOR, X-LINKED MEMBER 3-RELATED"/>
    <property type="match status" value="1"/>
</dbReference>
<dbReference type="AlphaFoldDB" id="A0A5N3W167"/>
<feature type="compositionally biased region" description="Polar residues" evidence="8">
    <location>
        <begin position="17"/>
        <end position="32"/>
    </location>
</feature>